<evidence type="ECO:0000256" key="2">
    <source>
        <dbReference type="ARBA" id="ARBA00022723"/>
    </source>
</evidence>
<dbReference type="AlphaFoldDB" id="A0A1X2GBV8"/>
<dbReference type="Gene3D" id="4.10.240.10">
    <property type="entry name" value="Zn(2)-C6 fungal-type DNA-binding domain"/>
    <property type="match status" value="1"/>
</dbReference>
<dbReference type="PANTHER" id="PTHR31313:SF81">
    <property type="entry name" value="TY1 ENHANCER ACTIVATOR"/>
    <property type="match status" value="1"/>
</dbReference>
<evidence type="ECO:0000256" key="3">
    <source>
        <dbReference type="ARBA" id="ARBA00022833"/>
    </source>
</evidence>
<name>A0A1X2GBV8_9FUNG</name>
<dbReference type="OrthoDB" id="39175at2759"/>
<keyword evidence="2" id="KW-0479">Metal-binding</keyword>
<keyword evidence="10" id="KW-1185">Reference proteome</keyword>
<evidence type="ECO:0000313" key="9">
    <source>
        <dbReference type="EMBL" id="ORX50164.1"/>
    </source>
</evidence>
<keyword evidence="4" id="KW-0805">Transcription regulation</keyword>
<dbReference type="InterPro" id="IPR001138">
    <property type="entry name" value="Zn2Cys6_DnaBD"/>
</dbReference>
<dbReference type="EMBL" id="MCGT01000024">
    <property type="protein sequence ID" value="ORX50164.1"/>
    <property type="molecule type" value="Genomic_DNA"/>
</dbReference>
<evidence type="ECO:0000256" key="1">
    <source>
        <dbReference type="ARBA" id="ARBA00004123"/>
    </source>
</evidence>
<dbReference type="STRING" id="101127.A0A1X2GBV8"/>
<dbReference type="GO" id="GO:0003677">
    <property type="term" value="F:DNA binding"/>
    <property type="evidence" value="ECO:0007669"/>
    <property type="project" value="UniProtKB-KW"/>
</dbReference>
<comment type="caution">
    <text evidence="9">The sequence shown here is derived from an EMBL/GenBank/DDBJ whole genome shotgun (WGS) entry which is preliminary data.</text>
</comment>
<dbReference type="GO" id="GO:0005634">
    <property type="term" value="C:nucleus"/>
    <property type="evidence" value="ECO:0007669"/>
    <property type="project" value="UniProtKB-SubCell"/>
</dbReference>
<feature type="domain" description="Zn(2)-C6 fungal-type" evidence="8">
    <location>
        <begin position="15"/>
        <end position="44"/>
    </location>
</feature>
<sequence>MSNTGQLIVAKRKISCLPCRSRKVKCDGHSPCHRCIKRNDTCTYQPPGKAGRPANNAVMNRFVKLKQERKQKQPQAFYNDFIFETLSYTIHTDTKYISTNHSLTLGGFLEPFFQRMTVPIRQWAEQRIVHAIPFIPDIVMYDLYGFHAWNTMEIVNVVVSRISSLGIKHFNFYDPVAAAVFLDLAFKFLGEKIRPPLTFNPLTSLDSDTAITLIDNFFKVHPQAFLLNKTLVLQGYWLKTIDPMLLAAILGTTIYFSRMLDNKPVRLWDAIDKENRNPFLEYAHDLLHRSTTAASFSKYQASVLLGLFDSTFGLPKRGMGTMVLAAILGRSLGIAEGTFITELTSVEAELIRMAYWCTFNVTVRGCIDHGHLPDYTLEQCRLAFPPSTPEKSVSYQFELSNGYTRDPKTYTHLLESFYTLTVVSVFTVKMLRELPEIGKNVFSFGPRKGVRVAGLPRLNNLQSRFQRVLQDFGQHLSQNRAHLSRTQALTVDSVLRLYTIHTHTMRSTRPATSPASICDSMFDVFLLYEPDRVVDVEPVLPVVYAALDDLLEFAAVAVDEPYLPQGVMMSVLDTCLEALIAAPETVVQSHYFLIVDMLCNKVDYLWKDWSSIETVRHRLQAYNASKSSQLTTQPAVPLSPAFSVPILSPLPEFTAQDQLGMAAFFDPFAISWMDAESLTMPVDMHLVSHSPLASTSSYVSVEAPKEDSHYTHDEVDKTVCGVSRQPSTEPPQHPFTDAFLDPTMMDPFSLALSIEPHPTFSTL</sequence>
<dbReference type="Proteomes" id="UP000242146">
    <property type="component" value="Unassembled WGS sequence"/>
</dbReference>
<dbReference type="Pfam" id="PF00172">
    <property type="entry name" value="Zn_clus"/>
    <property type="match status" value="1"/>
</dbReference>
<dbReference type="PANTHER" id="PTHR31313">
    <property type="entry name" value="TY1 ENHANCER ACTIVATOR"/>
    <property type="match status" value="1"/>
</dbReference>
<dbReference type="CDD" id="cd12148">
    <property type="entry name" value="fungal_TF_MHR"/>
    <property type="match status" value="1"/>
</dbReference>
<keyword evidence="6" id="KW-0804">Transcription</keyword>
<evidence type="ECO:0000256" key="5">
    <source>
        <dbReference type="ARBA" id="ARBA00023125"/>
    </source>
</evidence>
<protein>
    <recommendedName>
        <fullName evidence="8">Zn(2)-C6 fungal-type domain-containing protein</fullName>
    </recommendedName>
</protein>
<keyword evidence="7" id="KW-0539">Nucleus</keyword>
<gene>
    <name evidence="9" type="ORF">DM01DRAFT_1308461</name>
</gene>
<dbReference type="SMART" id="SM00066">
    <property type="entry name" value="GAL4"/>
    <property type="match status" value="1"/>
</dbReference>
<dbReference type="PROSITE" id="PS00463">
    <property type="entry name" value="ZN2_CY6_FUNGAL_1"/>
    <property type="match status" value="1"/>
</dbReference>
<dbReference type="CDD" id="cd00067">
    <property type="entry name" value="GAL4"/>
    <property type="match status" value="1"/>
</dbReference>
<comment type="subcellular location">
    <subcellularLocation>
        <location evidence="1">Nucleus</location>
    </subcellularLocation>
</comment>
<accession>A0A1X2GBV8</accession>
<dbReference type="InterPro" id="IPR036864">
    <property type="entry name" value="Zn2-C6_fun-type_DNA-bd_sf"/>
</dbReference>
<keyword evidence="3" id="KW-0862">Zinc</keyword>
<evidence type="ECO:0000256" key="7">
    <source>
        <dbReference type="ARBA" id="ARBA00023242"/>
    </source>
</evidence>
<evidence type="ECO:0000256" key="4">
    <source>
        <dbReference type="ARBA" id="ARBA00023015"/>
    </source>
</evidence>
<proteinExistence type="predicted"/>
<dbReference type="GO" id="GO:0000981">
    <property type="term" value="F:DNA-binding transcription factor activity, RNA polymerase II-specific"/>
    <property type="evidence" value="ECO:0007669"/>
    <property type="project" value="InterPro"/>
</dbReference>
<evidence type="ECO:0000259" key="8">
    <source>
        <dbReference type="PROSITE" id="PS50048"/>
    </source>
</evidence>
<keyword evidence="5" id="KW-0238">DNA-binding</keyword>
<dbReference type="SUPFAM" id="SSF57701">
    <property type="entry name" value="Zn2/Cys6 DNA-binding domain"/>
    <property type="match status" value="1"/>
</dbReference>
<dbReference type="GO" id="GO:0008270">
    <property type="term" value="F:zinc ion binding"/>
    <property type="evidence" value="ECO:0007669"/>
    <property type="project" value="InterPro"/>
</dbReference>
<dbReference type="PROSITE" id="PS50048">
    <property type="entry name" value="ZN2_CY6_FUNGAL_2"/>
    <property type="match status" value="1"/>
</dbReference>
<organism evidence="9 10">
    <name type="scientific">Hesseltinella vesiculosa</name>
    <dbReference type="NCBI Taxonomy" id="101127"/>
    <lineage>
        <taxon>Eukaryota</taxon>
        <taxon>Fungi</taxon>
        <taxon>Fungi incertae sedis</taxon>
        <taxon>Mucoromycota</taxon>
        <taxon>Mucoromycotina</taxon>
        <taxon>Mucoromycetes</taxon>
        <taxon>Mucorales</taxon>
        <taxon>Cunninghamellaceae</taxon>
        <taxon>Hesseltinella</taxon>
    </lineage>
</organism>
<evidence type="ECO:0000313" key="10">
    <source>
        <dbReference type="Proteomes" id="UP000242146"/>
    </source>
</evidence>
<dbReference type="InterPro" id="IPR051615">
    <property type="entry name" value="Transcr_Regulatory_Elem"/>
</dbReference>
<evidence type="ECO:0000256" key="6">
    <source>
        <dbReference type="ARBA" id="ARBA00023163"/>
    </source>
</evidence>
<reference evidence="9 10" key="1">
    <citation type="submission" date="2016-07" db="EMBL/GenBank/DDBJ databases">
        <title>Pervasive Adenine N6-methylation of Active Genes in Fungi.</title>
        <authorList>
            <consortium name="DOE Joint Genome Institute"/>
            <person name="Mondo S.J."/>
            <person name="Dannebaum R.O."/>
            <person name="Kuo R.C."/>
            <person name="Labutti K."/>
            <person name="Haridas S."/>
            <person name="Kuo A."/>
            <person name="Salamov A."/>
            <person name="Ahrendt S.R."/>
            <person name="Lipzen A."/>
            <person name="Sullivan W."/>
            <person name="Andreopoulos W.B."/>
            <person name="Clum A."/>
            <person name="Lindquist E."/>
            <person name="Daum C."/>
            <person name="Ramamoorthy G.K."/>
            <person name="Gryganskyi A."/>
            <person name="Culley D."/>
            <person name="Magnuson J.K."/>
            <person name="James T.Y."/>
            <person name="O'Malley M.A."/>
            <person name="Stajich J.E."/>
            <person name="Spatafora J.W."/>
            <person name="Visel A."/>
            <person name="Grigoriev I.V."/>
        </authorList>
    </citation>
    <scope>NUCLEOTIDE SEQUENCE [LARGE SCALE GENOMIC DNA]</scope>
    <source>
        <strain evidence="9 10">NRRL 3301</strain>
    </source>
</reference>